<dbReference type="Proteomes" id="UP000198894">
    <property type="component" value="Unassembled WGS sequence"/>
</dbReference>
<feature type="transmembrane region" description="Helical" evidence="1">
    <location>
        <begin position="69"/>
        <end position="90"/>
    </location>
</feature>
<protein>
    <submittedName>
        <fullName evidence="2">Uncharacterized protein</fullName>
    </submittedName>
</protein>
<keyword evidence="1" id="KW-0472">Membrane</keyword>
<evidence type="ECO:0000313" key="3">
    <source>
        <dbReference type="Proteomes" id="UP000198894"/>
    </source>
</evidence>
<organism evidence="2 3">
    <name type="scientific">Mesorhizobium muleiense</name>
    <dbReference type="NCBI Taxonomy" id="1004279"/>
    <lineage>
        <taxon>Bacteria</taxon>
        <taxon>Pseudomonadati</taxon>
        <taxon>Pseudomonadota</taxon>
        <taxon>Alphaproteobacteria</taxon>
        <taxon>Hyphomicrobiales</taxon>
        <taxon>Phyllobacteriaceae</taxon>
        <taxon>Mesorhizobium</taxon>
    </lineage>
</organism>
<keyword evidence="3" id="KW-1185">Reference proteome</keyword>
<reference evidence="3" key="1">
    <citation type="submission" date="2016-10" db="EMBL/GenBank/DDBJ databases">
        <authorList>
            <person name="Varghese N."/>
            <person name="Submissions S."/>
        </authorList>
    </citation>
    <scope>NUCLEOTIDE SEQUENCE [LARGE SCALE GENOMIC DNA]</scope>
    <source>
        <strain evidence="3">CGMCC 1.11022</strain>
    </source>
</reference>
<dbReference type="AlphaFoldDB" id="A0A1G8MVK4"/>
<keyword evidence="1" id="KW-1133">Transmembrane helix</keyword>
<name>A0A1G8MVK4_9HYPH</name>
<gene>
    <name evidence="2" type="ORF">SAMN05428953_102674</name>
</gene>
<proteinExistence type="predicted"/>
<feature type="transmembrane region" description="Helical" evidence="1">
    <location>
        <begin position="6"/>
        <end position="23"/>
    </location>
</feature>
<evidence type="ECO:0000313" key="2">
    <source>
        <dbReference type="EMBL" id="SDI71360.1"/>
    </source>
</evidence>
<feature type="transmembrane region" description="Helical" evidence="1">
    <location>
        <begin position="43"/>
        <end position="63"/>
    </location>
</feature>
<dbReference type="EMBL" id="FNEE01000002">
    <property type="protein sequence ID" value="SDI71360.1"/>
    <property type="molecule type" value="Genomic_DNA"/>
</dbReference>
<keyword evidence="1" id="KW-0812">Transmembrane</keyword>
<accession>A0A1G8MVK4</accession>
<sequence length="116" mass="12992">MLMLAAVLDLAFAAFHLGFWRLFGWPARLKGSGNLNAAITQTLNVMLTFTFVSYGATLLWLWYRGLIWPPLLFFGAAFWAIRLAAQFALFDRRHWQSKLISTVFAVSASAHALAGL</sequence>
<dbReference type="RefSeq" id="WP_091591638.1">
    <property type="nucleotide sequence ID" value="NZ_FNEE01000002.1"/>
</dbReference>
<evidence type="ECO:0000256" key="1">
    <source>
        <dbReference type="SAM" id="Phobius"/>
    </source>
</evidence>